<evidence type="ECO:0000259" key="4">
    <source>
        <dbReference type="Pfam" id="PF13439"/>
    </source>
</evidence>
<dbReference type="KEGG" id="mhos:CXR34_15020"/>
<dbReference type="EMBL" id="CP025299">
    <property type="protein sequence ID" value="AUG30646.1"/>
    <property type="molecule type" value="Genomic_DNA"/>
</dbReference>
<sequence length="360" mass="39326">MSASVVVTQPYVPRYRVPLFDALAAELAQRDMDLTVYSGQPDGEQAGRNDQATGAWHRDLTVRRVRVGPRQLEYRDLPHEVRTADLVVSELSGLNLEGWRLGMRRRPLVLWGHGKSYTSPGGWLSDRVEWALARRASHIMTYAPSGARFLIEEAGLDPSRVTSIGNSTDTAALRSFYIDARDAAPDTDRRPARPPAALFIGGIDSTKRIDFVLGAFEHATAADPGFRLHVVGNGPLAPLVDDLAARDARVRRYGDLRGRSLAELAVVADAIWMPGRVGLVAVDALAMGLPVHTTDFEFHAPEVEFLQDGELLRLPDDPAAFARASLAALDGPAPELRDDIPTVQSVARNMAAVFDRVLRG</sequence>
<dbReference type="SUPFAM" id="SSF53756">
    <property type="entry name" value="UDP-Glycosyltransferase/glycogen phosphorylase"/>
    <property type="match status" value="1"/>
</dbReference>
<evidence type="ECO:0000313" key="6">
    <source>
        <dbReference type="Proteomes" id="UP000233276"/>
    </source>
</evidence>
<dbReference type="Proteomes" id="UP000233276">
    <property type="component" value="Chromosome"/>
</dbReference>
<keyword evidence="3" id="KW-0808">Transferase</keyword>
<accession>A0A2K9DTS0</accession>
<evidence type="ECO:0000256" key="3">
    <source>
        <dbReference type="ARBA" id="ARBA00022679"/>
    </source>
</evidence>
<dbReference type="Pfam" id="PF13692">
    <property type="entry name" value="Glyco_trans_1_4"/>
    <property type="match status" value="1"/>
</dbReference>
<evidence type="ECO:0000313" key="5">
    <source>
        <dbReference type="EMBL" id="AUG30646.1"/>
    </source>
</evidence>
<dbReference type="InterPro" id="IPR028098">
    <property type="entry name" value="Glyco_trans_4-like_N"/>
</dbReference>
<dbReference type="PANTHER" id="PTHR45947">
    <property type="entry name" value="SULFOQUINOVOSYL TRANSFERASE SQD2"/>
    <property type="match status" value="1"/>
</dbReference>
<keyword evidence="2" id="KW-0328">Glycosyltransferase</keyword>
<dbReference type="Gene3D" id="3.40.50.2000">
    <property type="entry name" value="Glycogen Phosphorylase B"/>
    <property type="match status" value="2"/>
</dbReference>
<protein>
    <recommendedName>
        <fullName evidence="1">D-inositol 3-phosphate glycosyltransferase</fullName>
    </recommendedName>
</protein>
<proteinExistence type="predicted"/>
<dbReference type="RefSeq" id="WP_101306862.1">
    <property type="nucleotide sequence ID" value="NZ_CP025299.1"/>
</dbReference>
<evidence type="ECO:0000256" key="2">
    <source>
        <dbReference type="ARBA" id="ARBA00022676"/>
    </source>
</evidence>
<organism evidence="5 6">
    <name type="scientific">Microbacterium hominis</name>
    <dbReference type="NCBI Taxonomy" id="162426"/>
    <lineage>
        <taxon>Bacteria</taxon>
        <taxon>Bacillati</taxon>
        <taxon>Actinomycetota</taxon>
        <taxon>Actinomycetes</taxon>
        <taxon>Micrococcales</taxon>
        <taxon>Microbacteriaceae</taxon>
        <taxon>Microbacterium</taxon>
    </lineage>
</organism>
<feature type="domain" description="Glycosyltransferase subfamily 4-like N-terminal" evidence="4">
    <location>
        <begin position="22"/>
        <end position="171"/>
    </location>
</feature>
<dbReference type="GO" id="GO:0016757">
    <property type="term" value="F:glycosyltransferase activity"/>
    <property type="evidence" value="ECO:0007669"/>
    <property type="project" value="UniProtKB-KW"/>
</dbReference>
<dbReference type="GO" id="GO:1901137">
    <property type="term" value="P:carbohydrate derivative biosynthetic process"/>
    <property type="evidence" value="ECO:0007669"/>
    <property type="project" value="UniProtKB-ARBA"/>
</dbReference>
<name>A0A2K9DTS0_9MICO</name>
<dbReference type="Pfam" id="PF13439">
    <property type="entry name" value="Glyco_transf_4"/>
    <property type="match status" value="1"/>
</dbReference>
<dbReference type="InterPro" id="IPR050194">
    <property type="entry name" value="Glycosyltransferase_grp1"/>
</dbReference>
<evidence type="ECO:0000256" key="1">
    <source>
        <dbReference type="ARBA" id="ARBA00021292"/>
    </source>
</evidence>
<dbReference type="AlphaFoldDB" id="A0A2K9DTS0"/>
<reference evidence="5 6" key="1">
    <citation type="submission" date="2017-12" db="EMBL/GenBank/DDBJ databases">
        <title>Isolation and characterization of estrogens degradatiion strain Microbacterium hominis SJTG1.</title>
        <authorList>
            <person name="Xiong W."/>
            <person name="Yin C."/>
            <person name="Zheng D."/>
            <person name="Liang R."/>
        </authorList>
    </citation>
    <scope>NUCLEOTIDE SEQUENCE [LARGE SCALE GENOMIC DNA]</scope>
    <source>
        <strain evidence="5 6">SJTG1</strain>
    </source>
</reference>
<gene>
    <name evidence="5" type="ORF">CXR34_15020</name>
</gene>
<dbReference type="PANTHER" id="PTHR45947:SF3">
    <property type="entry name" value="SULFOQUINOVOSYL TRANSFERASE SQD2"/>
    <property type="match status" value="1"/>
</dbReference>